<organism evidence="1 2">
    <name type="scientific">Acinetobacter corruptisaponis</name>
    <dbReference type="NCBI Taxonomy" id="3045147"/>
    <lineage>
        <taxon>Bacteria</taxon>
        <taxon>Pseudomonadati</taxon>
        <taxon>Pseudomonadota</taxon>
        <taxon>Gammaproteobacteria</taxon>
        <taxon>Moraxellales</taxon>
        <taxon>Moraxellaceae</taxon>
        <taxon>Acinetobacter</taxon>
    </lineage>
</organism>
<gene>
    <name evidence="1" type="ORF">QLH32_13975</name>
</gene>
<dbReference type="InterPro" id="IPR009003">
    <property type="entry name" value="Peptidase_S1_PA"/>
</dbReference>
<dbReference type="RefSeq" id="WP_283266682.1">
    <property type="nucleotide sequence ID" value="NZ_CP125669.1"/>
</dbReference>
<keyword evidence="1" id="KW-0378">Hydrolase</keyword>
<dbReference type="Gene3D" id="2.40.10.10">
    <property type="entry name" value="Trypsin-like serine proteases"/>
    <property type="match status" value="2"/>
</dbReference>
<sequence length="274" mass="30782">MLSVSEQLAYSTVRIECELKSGGISTGTGFFFNFLEDKVSNTHVPVIITNKHVIKDTLRGRIIITKANQNGEPINTEHFSIILENFESFWRLHPEIDVDLCAMPIAPLINEAQSKNERLFYIPLTKNLLPTEQHREEFTALEDVLMIGYPNGIWDRVNNMPIFRRGITATHPILDYNGKKEIMIDIAAFPGSSGSPVLIFNEGGYMDKKGNMYMGSNRIILLGILYAGPQATTTGEIIMSPNIQRPIAISQIPNNLGLIIKAERIMEMEKLFVS</sequence>
<dbReference type="SUPFAM" id="SSF50494">
    <property type="entry name" value="Trypsin-like serine proteases"/>
    <property type="match status" value="1"/>
</dbReference>
<proteinExistence type="predicted"/>
<dbReference type="InterPro" id="IPR043504">
    <property type="entry name" value="Peptidase_S1_PA_chymotrypsin"/>
</dbReference>
<dbReference type="EMBL" id="CP125669">
    <property type="protein sequence ID" value="WHP05128.1"/>
    <property type="molecule type" value="Genomic_DNA"/>
</dbReference>
<keyword evidence="1" id="KW-0645">Protease</keyword>
<dbReference type="GO" id="GO:0008233">
    <property type="term" value="F:peptidase activity"/>
    <property type="evidence" value="ECO:0007669"/>
    <property type="project" value="UniProtKB-KW"/>
</dbReference>
<name>A0ABY8S0J5_9GAMM</name>
<dbReference type="Proteomes" id="UP001229836">
    <property type="component" value="Chromosome"/>
</dbReference>
<keyword evidence="2" id="KW-1185">Reference proteome</keyword>
<evidence type="ECO:0000313" key="2">
    <source>
        <dbReference type="Proteomes" id="UP001229836"/>
    </source>
</evidence>
<accession>A0ABY8S0J5</accession>
<dbReference type="GO" id="GO:0006508">
    <property type="term" value="P:proteolysis"/>
    <property type="evidence" value="ECO:0007669"/>
    <property type="project" value="UniProtKB-KW"/>
</dbReference>
<protein>
    <submittedName>
        <fullName evidence="1">Serine protease</fullName>
    </submittedName>
</protein>
<reference evidence="1 2" key="1">
    <citation type="submission" date="2023-05" db="EMBL/GenBank/DDBJ databases">
        <title>The complete genome of Acinetobacter sp. nov KCTC 92772.</title>
        <authorList>
            <person name="Zhou G."/>
        </authorList>
    </citation>
    <scope>NUCLEOTIDE SEQUENCE [LARGE SCALE GENOMIC DNA]</scope>
    <source>
        <strain evidence="1 2">KCTC 92772</strain>
    </source>
</reference>
<evidence type="ECO:0000313" key="1">
    <source>
        <dbReference type="EMBL" id="WHP05128.1"/>
    </source>
</evidence>
<dbReference type="Pfam" id="PF13365">
    <property type="entry name" value="Trypsin_2"/>
    <property type="match status" value="1"/>
</dbReference>